<dbReference type="EMBL" id="JAEHOE010000022">
    <property type="protein sequence ID" value="KAG2495907.1"/>
    <property type="molecule type" value="Genomic_DNA"/>
</dbReference>
<gene>
    <name evidence="8" type="ORF">HYH03_006144</name>
</gene>
<dbReference type="InterPro" id="IPR016177">
    <property type="entry name" value="DNA-bd_dom_sf"/>
</dbReference>
<dbReference type="GO" id="GO:0005634">
    <property type="term" value="C:nucleus"/>
    <property type="evidence" value="ECO:0007669"/>
    <property type="project" value="UniProtKB-SubCell"/>
</dbReference>
<dbReference type="OrthoDB" id="550275at2759"/>
<dbReference type="GO" id="GO:0003677">
    <property type="term" value="F:DNA binding"/>
    <property type="evidence" value="ECO:0007669"/>
    <property type="project" value="UniProtKB-KW"/>
</dbReference>
<feature type="compositionally biased region" description="Pro residues" evidence="6">
    <location>
        <begin position="667"/>
        <end position="677"/>
    </location>
</feature>
<protein>
    <recommendedName>
        <fullName evidence="7">AP2/ERF domain-containing protein</fullName>
    </recommendedName>
</protein>
<evidence type="ECO:0000256" key="1">
    <source>
        <dbReference type="ARBA" id="ARBA00004123"/>
    </source>
</evidence>
<dbReference type="SUPFAM" id="SSF54171">
    <property type="entry name" value="DNA-binding domain"/>
    <property type="match status" value="1"/>
</dbReference>
<dbReference type="SMART" id="SM00380">
    <property type="entry name" value="AP2"/>
    <property type="match status" value="1"/>
</dbReference>
<feature type="region of interest" description="Disordered" evidence="6">
    <location>
        <begin position="127"/>
        <end position="183"/>
    </location>
</feature>
<feature type="region of interest" description="Disordered" evidence="6">
    <location>
        <begin position="454"/>
        <end position="520"/>
    </location>
</feature>
<feature type="region of interest" description="Disordered" evidence="6">
    <location>
        <begin position="842"/>
        <end position="928"/>
    </location>
</feature>
<accession>A0A835Y6C3</accession>
<dbReference type="AlphaFoldDB" id="A0A835Y6C3"/>
<comment type="caution">
    <text evidence="8">The sequence shown here is derived from an EMBL/GenBank/DDBJ whole genome shotgun (WGS) entry which is preliminary data.</text>
</comment>
<evidence type="ECO:0000256" key="4">
    <source>
        <dbReference type="ARBA" id="ARBA00023163"/>
    </source>
</evidence>
<evidence type="ECO:0000256" key="6">
    <source>
        <dbReference type="SAM" id="MobiDB-lite"/>
    </source>
</evidence>
<dbReference type="PANTHER" id="PTHR31677:SF196">
    <property type="entry name" value="ETHYLENE-RESPONSIVE TRANSCRIPTION FACTOR ERF109"/>
    <property type="match status" value="1"/>
</dbReference>
<dbReference type="PROSITE" id="PS51032">
    <property type="entry name" value="AP2_ERF"/>
    <property type="match status" value="1"/>
</dbReference>
<keyword evidence="9" id="KW-1185">Reference proteome</keyword>
<feature type="compositionally biased region" description="Low complexity" evidence="6">
    <location>
        <begin position="494"/>
        <end position="507"/>
    </location>
</feature>
<feature type="compositionally biased region" description="Low complexity" evidence="6">
    <location>
        <begin position="160"/>
        <end position="171"/>
    </location>
</feature>
<dbReference type="GO" id="GO:0003700">
    <property type="term" value="F:DNA-binding transcription factor activity"/>
    <property type="evidence" value="ECO:0007669"/>
    <property type="project" value="InterPro"/>
</dbReference>
<feature type="compositionally biased region" description="Pro residues" evidence="6">
    <location>
        <begin position="758"/>
        <end position="774"/>
    </location>
</feature>
<dbReference type="InterPro" id="IPR001471">
    <property type="entry name" value="AP2/ERF_dom"/>
</dbReference>
<feature type="compositionally biased region" description="Pro residues" evidence="6">
    <location>
        <begin position="508"/>
        <end position="517"/>
    </location>
</feature>
<keyword evidence="5" id="KW-0539">Nucleus</keyword>
<feature type="compositionally biased region" description="Gly residues" evidence="6">
    <location>
        <begin position="875"/>
        <end position="885"/>
    </location>
</feature>
<feature type="region of interest" description="Disordered" evidence="6">
    <location>
        <begin position="743"/>
        <end position="802"/>
    </location>
</feature>
<organism evidence="8 9">
    <name type="scientific">Edaphochlamys debaryana</name>
    <dbReference type="NCBI Taxonomy" id="47281"/>
    <lineage>
        <taxon>Eukaryota</taxon>
        <taxon>Viridiplantae</taxon>
        <taxon>Chlorophyta</taxon>
        <taxon>core chlorophytes</taxon>
        <taxon>Chlorophyceae</taxon>
        <taxon>CS clade</taxon>
        <taxon>Chlamydomonadales</taxon>
        <taxon>Chlamydomonadales incertae sedis</taxon>
        <taxon>Edaphochlamys</taxon>
    </lineage>
</organism>
<dbReference type="Gene3D" id="3.30.730.10">
    <property type="entry name" value="AP2/ERF domain"/>
    <property type="match status" value="1"/>
</dbReference>
<feature type="domain" description="AP2/ERF" evidence="7">
    <location>
        <begin position="39"/>
        <end position="96"/>
    </location>
</feature>
<feature type="compositionally biased region" description="Low complexity" evidence="6">
    <location>
        <begin position="604"/>
        <end position="615"/>
    </location>
</feature>
<dbReference type="Proteomes" id="UP000612055">
    <property type="component" value="Unassembled WGS sequence"/>
</dbReference>
<feature type="region of interest" description="Disordered" evidence="6">
    <location>
        <begin position="959"/>
        <end position="992"/>
    </location>
</feature>
<dbReference type="PANTHER" id="PTHR31677">
    <property type="entry name" value="AP2 DOMAIN CLASS TRANSCRIPTION FACTOR"/>
    <property type="match status" value="1"/>
</dbReference>
<feature type="compositionally biased region" description="Low complexity" evidence="6">
    <location>
        <begin position="578"/>
        <end position="590"/>
    </location>
</feature>
<feature type="region of interest" description="Disordered" evidence="6">
    <location>
        <begin position="368"/>
        <end position="399"/>
    </location>
</feature>
<evidence type="ECO:0000256" key="3">
    <source>
        <dbReference type="ARBA" id="ARBA00023125"/>
    </source>
</evidence>
<feature type="region of interest" description="Disordered" evidence="6">
    <location>
        <begin position="658"/>
        <end position="706"/>
    </location>
</feature>
<keyword evidence="4" id="KW-0804">Transcription</keyword>
<feature type="compositionally biased region" description="Polar residues" evidence="6">
    <location>
        <begin position="844"/>
        <end position="858"/>
    </location>
</feature>
<feature type="compositionally biased region" description="Low complexity" evidence="6">
    <location>
        <begin position="886"/>
        <end position="895"/>
    </location>
</feature>
<evidence type="ECO:0000313" key="9">
    <source>
        <dbReference type="Proteomes" id="UP000612055"/>
    </source>
</evidence>
<sequence length="1004" mass="99159">MSEDRGGGGRSPGVGDHEHVDTQPWQAYAAATRPAATSSYRGVCLHKRSGRWQAAINVGGKHVYLGSFDTQEAAARQFDQVCLRVRGPAKAKLNFPLQDYVGPDGEALPHPDPRLRQLVQEASSALTRRLKGQQGDEGHGHDDVGSGSKAGGAKRCRLESAGTAPAPASAAAGGGGGGDGDRGGYQVSAESALMSRLGLGASDGLGRASAESLGLGLAPASGSAGGLGLGLGLMSGRSEGFGGGAGGMGALLRDNGGGSDLGRLLMLAAQPQGSGAASAGRLRDPPALGGASGAGACGGRSVGALEALAPSLQTSRVAPPPARTEALLEALLRSELVGRQELGAGVGRPSGPGSLEGALLQALLRRELGPGGPREDGNDLSSAPPPQEQQQRSGFPGDSLQVLSRLGLGMGNDAQLAAAALRRREDAEAVAAAAPAAEADLLRRLLAALLPGSQPAATAAGGNDASRSPRAPRSPVLDHHSTRNWDSAAALTGSAQPTLASATAAAPRPAPPAPPPSAEAAQAQLIGGLLGSFHQHLPAGAVLDALVPATRDLLGYTYMLPPAATRSGDAAGRGPGGSESPASGSARPASIKAEGATWSGAGPAHTEGAGRAGRTAGAGIYTQRGVFRDLGSYTTPEDALQACQASLSALLDAGRLLPPHEDAANEPPAPAPSPAPVHAPAAAARAKTGPEVQAPPGPSHPADAHTASAAGAAAGLLELALAGTGGSTAELLARLNELSRLPEAGHSDTLPRQSELSLPPPRALRQPPASPPPGRGLQAGGIPAFGEGCSGSLPPAKPSQGGVRLGPVGLQLLAAQLASASAPQQHHQPQPLLIKPLNVERPSWGSTEENTLNDQQPADPQPGLTDAARAYSGNGRDGSGSGGGSPSSSGLVPGGDARSRLKRPLSRSSGGGASPAISSPHKTSSGVPGEWRAVHAAATTVSRPGLGAGLGGVARAEGREVSGLRASSPRHSGGSANRAGSLPHPSAAAGSCACSTGACIAITA</sequence>
<dbReference type="CDD" id="cd00018">
    <property type="entry name" value="AP2"/>
    <property type="match status" value="1"/>
</dbReference>
<feature type="compositionally biased region" description="Basic and acidic residues" evidence="6">
    <location>
        <begin position="368"/>
        <end position="377"/>
    </location>
</feature>
<keyword evidence="2" id="KW-0805">Transcription regulation</keyword>
<proteinExistence type="predicted"/>
<evidence type="ECO:0000313" key="8">
    <source>
        <dbReference type="EMBL" id="KAG2495907.1"/>
    </source>
</evidence>
<evidence type="ECO:0000259" key="7">
    <source>
        <dbReference type="PROSITE" id="PS51032"/>
    </source>
</evidence>
<evidence type="ECO:0000256" key="5">
    <source>
        <dbReference type="ARBA" id="ARBA00023242"/>
    </source>
</evidence>
<reference evidence="8" key="1">
    <citation type="journal article" date="2020" name="bioRxiv">
        <title>Comparative genomics of Chlamydomonas.</title>
        <authorList>
            <person name="Craig R.J."/>
            <person name="Hasan A.R."/>
            <person name="Ness R.W."/>
            <person name="Keightley P.D."/>
        </authorList>
    </citation>
    <scope>NUCLEOTIDE SEQUENCE</scope>
    <source>
        <strain evidence="8">CCAP 11/70</strain>
    </source>
</reference>
<feature type="region of interest" description="Disordered" evidence="6">
    <location>
        <begin position="566"/>
        <end position="615"/>
    </location>
</feature>
<name>A0A835Y6C3_9CHLO</name>
<comment type="subcellular location">
    <subcellularLocation>
        <location evidence="1">Nucleus</location>
    </subcellularLocation>
</comment>
<dbReference type="InterPro" id="IPR036955">
    <property type="entry name" value="AP2/ERF_dom_sf"/>
</dbReference>
<keyword evidence="3" id="KW-0238">DNA-binding</keyword>
<feature type="compositionally biased region" description="Basic and acidic residues" evidence="6">
    <location>
        <begin position="134"/>
        <end position="144"/>
    </location>
</feature>
<evidence type="ECO:0000256" key="2">
    <source>
        <dbReference type="ARBA" id="ARBA00023015"/>
    </source>
</evidence>